<dbReference type="VEuPathDB" id="FungiDB:NECHADRAFT_78059"/>
<organism evidence="2 3">
    <name type="scientific">Fusarium vanettenii (strain ATCC MYA-4622 / CBS 123669 / FGSC 9596 / NRRL 45880 / 77-13-4)</name>
    <name type="common">Fusarium solani subsp. pisi</name>
    <dbReference type="NCBI Taxonomy" id="660122"/>
    <lineage>
        <taxon>Eukaryota</taxon>
        <taxon>Fungi</taxon>
        <taxon>Dikarya</taxon>
        <taxon>Ascomycota</taxon>
        <taxon>Pezizomycotina</taxon>
        <taxon>Sordariomycetes</taxon>
        <taxon>Hypocreomycetidae</taxon>
        <taxon>Hypocreales</taxon>
        <taxon>Nectriaceae</taxon>
        <taxon>Fusarium</taxon>
        <taxon>Fusarium solani species complex</taxon>
        <taxon>Fusarium vanettenii</taxon>
    </lineage>
</organism>
<evidence type="ECO:0000313" key="3">
    <source>
        <dbReference type="Proteomes" id="UP000005206"/>
    </source>
</evidence>
<dbReference type="AlphaFoldDB" id="C7YN02"/>
<feature type="compositionally biased region" description="Low complexity" evidence="1">
    <location>
        <begin position="28"/>
        <end position="133"/>
    </location>
</feature>
<dbReference type="OrthoDB" id="5096238at2759"/>
<accession>C7YN02</accession>
<sequence length="385" mass="43034">MGNNHDNRGGYNGRGRNRRGWNKGGRNNGWQNEGNQQNGNNQNNGNNQQNGNNQHNGYSHYNGNHQQNQQNQRNGNNQNNGNNQSNGNNQNNGNNQSNGNNQNNGSNQQNGNSQQNGNNQQNGNLANNGQKNSKCSNDTIHWKTNGWIGADSNNTDDDNNNNGHNDNHCCFWQEVSQNPFLRQITAQLSQFMANNKRTFYPNSPPPSIDAIMTEARQAKTDWRKKVDGIQGAQVLLETKIGNFIGQALHGYFSPCMNPDILDETYMMTEQDVDAPASQCVGKYTVHSRHPIIPNGPKELEVQIKVTKSTMRVEMLVCPRDTDGYNFVGPVGAMNWYQKTLVTPIEGYTVTGQIDQGPKGMYLALIMGQSERAWDYVYANLLKCPQ</sequence>
<name>C7YN02_FUSV7</name>
<dbReference type="GeneID" id="9664242"/>
<dbReference type="EMBL" id="GG698897">
    <property type="protein sequence ID" value="EEU47038.1"/>
    <property type="molecule type" value="Genomic_DNA"/>
</dbReference>
<protein>
    <submittedName>
        <fullName evidence="2">Uncharacterized protein</fullName>
    </submittedName>
</protein>
<dbReference type="InParanoid" id="C7YN02"/>
<dbReference type="Proteomes" id="UP000005206">
    <property type="component" value="Chromosome 3"/>
</dbReference>
<reference evidence="2 3" key="1">
    <citation type="journal article" date="2009" name="PLoS Genet.">
        <title>The genome of Nectria haematococca: contribution of supernumerary chromosomes to gene expansion.</title>
        <authorList>
            <person name="Coleman J.J."/>
            <person name="Rounsley S.D."/>
            <person name="Rodriguez-Carres M."/>
            <person name="Kuo A."/>
            <person name="Wasmann C.C."/>
            <person name="Grimwood J."/>
            <person name="Schmutz J."/>
            <person name="Taga M."/>
            <person name="White G.J."/>
            <person name="Zhou S."/>
            <person name="Schwartz D.C."/>
            <person name="Freitag M."/>
            <person name="Ma L.J."/>
            <person name="Danchin E.G."/>
            <person name="Henrissat B."/>
            <person name="Coutinho P.M."/>
            <person name="Nelson D.R."/>
            <person name="Straney D."/>
            <person name="Napoli C.A."/>
            <person name="Barker B.M."/>
            <person name="Gribskov M."/>
            <person name="Rep M."/>
            <person name="Kroken S."/>
            <person name="Molnar I."/>
            <person name="Rensing C."/>
            <person name="Kennell J.C."/>
            <person name="Zamora J."/>
            <person name="Farman M.L."/>
            <person name="Selker E.U."/>
            <person name="Salamov A."/>
            <person name="Shapiro H."/>
            <person name="Pangilinan J."/>
            <person name="Lindquist E."/>
            <person name="Lamers C."/>
            <person name="Grigoriev I.V."/>
            <person name="Geiser D.M."/>
            <person name="Covert S.F."/>
            <person name="Temporini E."/>
            <person name="Vanetten H.D."/>
        </authorList>
    </citation>
    <scope>NUCLEOTIDE SEQUENCE [LARGE SCALE GENOMIC DNA]</scope>
    <source>
        <strain evidence="3">ATCC MYA-4622 / CBS 123669 / FGSC 9596 / NRRL 45880 / 77-13-4</strain>
    </source>
</reference>
<dbReference type="RefSeq" id="XP_003052751.1">
    <property type="nucleotide sequence ID" value="XM_003052705.1"/>
</dbReference>
<dbReference type="HOGENOM" id="CLU_717823_0_0_1"/>
<keyword evidence="3" id="KW-1185">Reference proteome</keyword>
<evidence type="ECO:0000256" key="1">
    <source>
        <dbReference type="SAM" id="MobiDB-lite"/>
    </source>
</evidence>
<gene>
    <name evidence="2" type="ORF">NECHADRAFT_78059</name>
</gene>
<proteinExistence type="predicted"/>
<evidence type="ECO:0000313" key="2">
    <source>
        <dbReference type="EMBL" id="EEU47038.1"/>
    </source>
</evidence>
<dbReference type="KEGG" id="nhe:NECHADRAFT_78059"/>
<feature type="region of interest" description="Disordered" evidence="1">
    <location>
        <begin position="1"/>
        <end position="138"/>
    </location>
</feature>